<name>A0A6V8LLH7_9ACTN</name>
<evidence type="ECO:0000313" key="2">
    <source>
        <dbReference type="EMBL" id="GFJ93495.1"/>
    </source>
</evidence>
<evidence type="ECO:0000259" key="1">
    <source>
        <dbReference type="Pfam" id="PF08722"/>
    </source>
</evidence>
<comment type="caution">
    <text evidence="2">The sequence shown here is derived from an EMBL/GenBank/DDBJ whole genome shotgun (WGS) entry which is preliminary data.</text>
</comment>
<accession>A0A6V8LLH7</accession>
<proteinExistence type="predicted"/>
<evidence type="ECO:0000313" key="3">
    <source>
        <dbReference type="Proteomes" id="UP000482960"/>
    </source>
</evidence>
<dbReference type="InterPro" id="IPR048000">
    <property type="entry name" value="TnsA-like"/>
</dbReference>
<feature type="domain" description="TnsA endonuclease N-terminal" evidence="1">
    <location>
        <begin position="84"/>
        <end position="157"/>
    </location>
</feature>
<keyword evidence="3" id="KW-1185">Reference proteome</keyword>
<dbReference type="EMBL" id="BLPG01000001">
    <property type="protein sequence ID" value="GFJ93495.1"/>
    <property type="molecule type" value="Genomic_DNA"/>
</dbReference>
<sequence>MSGVVVTRSRAPMVRYRSATGEFGESRLDRVSAEVLLSGVPVREFRWFKGRRFYSGWYWSATTGGLVAYESRLELARVLLADFDPAVVAIAAQPFQLSGMDAGRSRSHVPDLLLQDTSGLVTVVDVKPEHRLARPEVQAVFRWTEELVTAHGWAFEVWSGTDAVVLENVRFLAGYRRPGTIERGLLPLVMEASEQGGTIEELELTLRSQAPVSAARPAILHLLWRGDLQADLTVPLAAGSAVWPCGRSVR</sequence>
<dbReference type="NCBIfam" id="NF033179">
    <property type="entry name" value="TnsA_like_Actin"/>
    <property type="match status" value="1"/>
</dbReference>
<organism evidence="2 3">
    <name type="scientific">Phytohabitans rumicis</name>
    <dbReference type="NCBI Taxonomy" id="1076125"/>
    <lineage>
        <taxon>Bacteria</taxon>
        <taxon>Bacillati</taxon>
        <taxon>Actinomycetota</taxon>
        <taxon>Actinomycetes</taxon>
        <taxon>Micromonosporales</taxon>
        <taxon>Micromonosporaceae</taxon>
    </lineage>
</organism>
<protein>
    <recommendedName>
        <fullName evidence="1">TnsA endonuclease N-terminal domain-containing protein</fullName>
    </recommendedName>
</protein>
<reference evidence="2 3" key="1">
    <citation type="submission" date="2020-03" db="EMBL/GenBank/DDBJ databases">
        <title>Whole genome shotgun sequence of Phytohabitans rumicis NBRC 108638.</title>
        <authorList>
            <person name="Komaki H."/>
            <person name="Tamura T."/>
        </authorList>
    </citation>
    <scope>NUCLEOTIDE SEQUENCE [LARGE SCALE GENOMIC DNA]</scope>
    <source>
        <strain evidence="2 3">NBRC 108638</strain>
    </source>
</reference>
<dbReference type="RefSeq" id="WP_218577451.1">
    <property type="nucleotide sequence ID" value="NZ_BAABJB010000034.1"/>
</dbReference>
<gene>
    <name evidence="2" type="ORF">Prum_071370</name>
</gene>
<dbReference type="Pfam" id="PF08722">
    <property type="entry name" value="Tn7_TnsA-like_N"/>
    <property type="match status" value="1"/>
</dbReference>
<reference evidence="2 3" key="2">
    <citation type="submission" date="2020-03" db="EMBL/GenBank/DDBJ databases">
        <authorList>
            <person name="Ichikawa N."/>
            <person name="Kimura A."/>
            <person name="Kitahashi Y."/>
            <person name="Uohara A."/>
        </authorList>
    </citation>
    <scope>NUCLEOTIDE SEQUENCE [LARGE SCALE GENOMIC DNA]</scope>
    <source>
        <strain evidence="2 3">NBRC 108638</strain>
    </source>
</reference>
<dbReference type="AlphaFoldDB" id="A0A6V8LLH7"/>
<dbReference type="Proteomes" id="UP000482960">
    <property type="component" value="Unassembled WGS sequence"/>
</dbReference>
<dbReference type="InterPro" id="IPR014833">
    <property type="entry name" value="TnsA_N"/>
</dbReference>